<dbReference type="EMBL" id="QFNK01000271">
    <property type="protein sequence ID" value="PZO82263.1"/>
    <property type="molecule type" value="Genomic_DNA"/>
</dbReference>
<dbReference type="InterPro" id="IPR003700">
    <property type="entry name" value="Pantoate_hydroxy_MeTrfase"/>
</dbReference>
<dbReference type="PANTHER" id="PTHR20881:SF0">
    <property type="entry name" value="3-METHYL-2-OXOBUTANOATE HYDROXYMETHYLTRANSFERASE"/>
    <property type="match status" value="1"/>
</dbReference>
<dbReference type="GO" id="GO:0015940">
    <property type="term" value="P:pantothenate biosynthetic process"/>
    <property type="evidence" value="ECO:0007669"/>
    <property type="project" value="UniProtKB-KW"/>
</dbReference>
<accession>A0A2W4ZIQ0</accession>
<evidence type="ECO:0000256" key="1">
    <source>
        <dbReference type="ARBA" id="ARBA00008676"/>
    </source>
</evidence>
<evidence type="ECO:0000256" key="6">
    <source>
        <dbReference type="SAM" id="MobiDB-lite"/>
    </source>
</evidence>
<dbReference type="Pfam" id="PF02548">
    <property type="entry name" value="Pantoate_transf"/>
    <property type="match status" value="1"/>
</dbReference>
<feature type="compositionally biased region" description="Polar residues" evidence="6">
    <location>
        <begin position="122"/>
        <end position="131"/>
    </location>
</feature>
<gene>
    <name evidence="7" type="ORF">DI626_10290</name>
</gene>
<dbReference type="Proteomes" id="UP000249557">
    <property type="component" value="Unassembled WGS sequence"/>
</dbReference>
<organism evidence="7 8">
    <name type="scientific">Micavibrio aeruginosavorus</name>
    <dbReference type="NCBI Taxonomy" id="349221"/>
    <lineage>
        <taxon>Bacteria</taxon>
        <taxon>Pseudomonadati</taxon>
        <taxon>Bdellovibrionota</taxon>
        <taxon>Bdellovibrionia</taxon>
        <taxon>Bdellovibrionales</taxon>
        <taxon>Pseudobdellovibrionaceae</taxon>
        <taxon>Micavibrio</taxon>
    </lineage>
</organism>
<evidence type="ECO:0000256" key="5">
    <source>
        <dbReference type="ARBA" id="ARBA00022679"/>
    </source>
</evidence>
<evidence type="ECO:0000256" key="3">
    <source>
        <dbReference type="ARBA" id="ARBA00012618"/>
    </source>
</evidence>
<dbReference type="Gene3D" id="3.20.20.60">
    <property type="entry name" value="Phosphoenolpyruvate-binding domains"/>
    <property type="match status" value="1"/>
</dbReference>
<dbReference type="GO" id="GO:0003864">
    <property type="term" value="F:3-methyl-2-oxobutanoate hydroxymethyltransferase activity"/>
    <property type="evidence" value="ECO:0007669"/>
    <property type="project" value="UniProtKB-EC"/>
</dbReference>
<dbReference type="GO" id="GO:0000287">
    <property type="term" value="F:magnesium ion binding"/>
    <property type="evidence" value="ECO:0007669"/>
    <property type="project" value="TreeGrafter"/>
</dbReference>
<proteinExistence type="inferred from homology"/>
<keyword evidence="4" id="KW-0566">Pantothenate biosynthesis</keyword>
<dbReference type="SUPFAM" id="SSF51621">
    <property type="entry name" value="Phosphoenolpyruvate/pyruvate domain"/>
    <property type="match status" value="1"/>
</dbReference>
<evidence type="ECO:0000256" key="4">
    <source>
        <dbReference type="ARBA" id="ARBA00022655"/>
    </source>
</evidence>
<dbReference type="InterPro" id="IPR040442">
    <property type="entry name" value="Pyrv_kinase-like_dom_sf"/>
</dbReference>
<comment type="similarity">
    <text evidence="1">Belongs to the PanB family.</text>
</comment>
<dbReference type="AlphaFoldDB" id="A0A2W4ZIQ0"/>
<sequence length="216" mass="22682">GRDEDSARKIANDAKAIADAGAFTIVIEGVAESLAAAITRTISCPTIGIGASSSCDGQILVTEDMMGMTTGQKPKFVKVYADIANTMKKAVEVYAHEVQTRAFPSQQYVYGGAKAEAQPNTPLYGQAQQTPKPEAQTASATPQTNTQTTQAASSSLRMSMIEEKPATAPAPAPTRPLAQAQGSVSISAKKPDSSSDDDTPPSRPFFDSVLRATRRS</sequence>
<reference evidence="7 8" key="1">
    <citation type="submission" date="2017-08" db="EMBL/GenBank/DDBJ databases">
        <title>Infants hospitalized years apart are colonized by the same room-sourced microbial strains.</title>
        <authorList>
            <person name="Brooks B."/>
            <person name="Olm M.R."/>
            <person name="Firek B.A."/>
            <person name="Baker R."/>
            <person name="Thomas B.C."/>
            <person name="Morowitz M.J."/>
            <person name="Banfield J.F."/>
        </authorList>
    </citation>
    <scope>NUCLEOTIDE SEQUENCE [LARGE SCALE GENOMIC DNA]</scope>
    <source>
        <strain evidence="7">S2_018_000_R2_104</strain>
    </source>
</reference>
<keyword evidence="5" id="KW-0808">Transferase</keyword>
<name>A0A2W4ZIQ0_9BACT</name>
<dbReference type="EC" id="2.1.2.11" evidence="3"/>
<evidence type="ECO:0000256" key="2">
    <source>
        <dbReference type="ARBA" id="ARBA00011424"/>
    </source>
</evidence>
<protein>
    <recommendedName>
        <fullName evidence="3">3-methyl-2-oxobutanoate hydroxymethyltransferase</fullName>
        <ecNumber evidence="3">2.1.2.11</ecNumber>
    </recommendedName>
</protein>
<dbReference type="GO" id="GO:0005737">
    <property type="term" value="C:cytoplasm"/>
    <property type="evidence" value="ECO:0007669"/>
    <property type="project" value="TreeGrafter"/>
</dbReference>
<feature type="non-terminal residue" evidence="7">
    <location>
        <position position="1"/>
    </location>
</feature>
<feature type="region of interest" description="Disordered" evidence="6">
    <location>
        <begin position="122"/>
        <end position="216"/>
    </location>
</feature>
<evidence type="ECO:0000313" key="7">
    <source>
        <dbReference type="EMBL" id="PZO82263.1"/>
    </source>
</evidence>
<evidence type="ECO:0000313" key="8">
    <source>
        <dbReference type="Proteomes" id="UP000249557"/>
    </source>
</evidence>
<dbReference type="InterPro" id="IPR015813">
    <property type="entry name" value="Pyrv/PenolPyrv_kinase-like_dom"/>
</dbReference>
<comment type="subunit">
    <text evidence="2">Homodecamer; pentamer of dimers.</text>
</comment>
<feature type="compositionally biased region" description="Low complexity" evidence="6">
    <location>
        <begin position="135"/>
        <end position="155"/>
    </location>
</feature>
<dbReference type="PANTHER" id="PTHR20881">
    <property type="entry name" value="3-METHYL-2-OXOBUTANOATE HYDROXYMETHYLTRANSFERASE"/>
    <property type="match status" value="1"/>
</dbReference>
<comment type="caution">
    <text evidence="7">The sequence shown here is derived from an EMBL/GenBank/DDBJ whole genome shotgun (WGS) entry which is preliminary data.</text>
</comment>